<feature type="non-terminal residue" evidence="2">
    <location>
        <position position="1"/>
    </location>
</feature>
<gene>
    <name evidence="2" type="ORF">CYMTET_29549</name>
</gene>
<evidence type="ECO:0000313" key="2">
    <source>
        <dbReference type="EMBL" id="KAK3261547.1"/>
    </source>
</evidence>
<feature type="region of interest" description="Disordered" evidence="1">
    <location>
        <begin position="223"/>
        <end position="293"/>
    </location>
</feature>
<feature type="non-terminal residue" evidence="2">
    <location>
        <position position="471"/>
    </location>
</feature>
<dbReference type="EMBL" id="LGRX02016828">
    <property type="protein sequence ID" value="KAK3261547.1"/>
    <property type="molecule type" value="Genomic_DNA"/>
</dbReference>
<accession>A0AAE0FKJ2</accession>
<name>A0AAE0FKJ2_9CHLO</name>
<keyword evidence="3" id="KW-1185">Reference proteome</keyword>
<dbReference type="AlphaFoldDB" id="A0AAE0FKJ2"/>
<reference evidence="2 3" key="1">
    <citation type="journal article" date="2015" name="Genome Biol. Evol.">
        <title>Comparative Genomics of a Bacterivorous Green Alga Reveals Evolutionary Causalities and Consequences of Phago-Mixotrophic Mode of Nutrition.</title>
        <authorList>
            <person name="Burns J.A."/>
            <person name="Paasch A."/>
            <person name="Narechania A."/>
            <person name="Kim E."/>
        </authorList>
    </citation>
    <scope>NUCLEOTIDE SEQUENCE [LARGE SCALE GENOMIC DNA]</scope>
    <source>
        <strain evidence="2 3">PLY_AMNH</strain>
    </source>
</reference>
<feature type="compositionally biased region" description="Pro residues" evidence="1">
    <location>
        <begin position="223"/>
        <end position="250"/>
    </location>
</feature>
<dbReference type="Proteomes" id="UP001190700">
    <property type="component" value="Unassembled WGS sequence"/>
</dbReference>
<sequence>GINQYLLLPIVEDIQAVSMWIWIETEQPSEYENFLVDARYSNTIESRPDLGDANMYYGSSAAGSGFKDVYVDAVLGSLDERGVVEWDGNIKYMQWMHVHLNAKYAFSDDLNIMSKSVTGDQIYVPGPMKGKLATVYEWGRNLPADEISLIAVGPYRGYKYNPYTAKLLGYWNIEEGEGMYVWDQNQPAVSEMRGRLFPWVNPPKWLYENPNAAGWHLVSMPTRPPAPRRTLPPPSPPVSLPAPPEPPVPHPLRSLHRARLPPEPRTSSPTRHPPPPYILAPSKHPKPPQSWMSHPWGETRWNVNWNAPPGSVVSSIISGTVYFWDMSWLDYSSVNSVHFNDVFTNDLASAAGTSTSDVSITSVTGGEPGSQPVKRRRLLGAAYRGSFRVGDGPPLGNASSAAPAALSCKQACASLYGGWANAYYGSITPTVVTGTCFGEEYGAPTCSTFKADDYSVGPNYNSPGKWSAFID</sequence>
<evidence type="ECO:0000256" key="1">
    <source>
        <dbReference type="SAM" id="MobiDB-lite"/>
    </source>
</evidence>
<organism evidence="2 3">
    <name type="scientific">Cymbomonas tetramitiformis</name>
    <dbReference type="NCBI Taxonomy" id="36881"/>
    <lineage>
        <taxon>Eukaryota</taxon>
        <taxon>Viridiplantae</taxon>
        <taxon>Chlorophyta</taxon>
        <taxon>Pyramimonadophyceae</taxon>
        <taxon>Pyramimonadales</taxon>
        <taxon>Pyramimonadaceae</taxon>
        <taxon>Cymbomonas</taxon>
    </lineage>
</organism>
<evidence type="ECO:0000313" key="3">
    <source>
        <dbReference type="Proteomes" id="UP001190700"/>
    </source>
</evidence>
<protein>
    <submittedName>
        <fullName evidence="2">Uncharacterized protein</fullName>
    </submittedName>
</protein>
<comment type="caution">
    <text evidence="2">The sequence shown here is derived from an EMBL/GenBank/DDBJ whole genome shotgun (WGS) entry which is preliminary data.</text>
</comment>
<proteinExistence type="predicted"/>